<proteinExistence type="predicted"/>
<dbReference type="EMBL" id="JABSTU010000005">
    <property type="protein sequence ID" value="KAH8030150.1"/>
    <property type="molecule type" value="Genomic_DNA"/>
</dbReference>
<sequence>MKAMASCVTGLHRRRCQGRHAGAQEDAVPNASGVEGLNTYLHATEDEQQPGADRPTQETTPNVYDAALVVLNKIFDPQSDAAFLCAHFKALRQGPDQLAVEFIHDVRRVAKLCEFSAAGDIFAFDQTVSGNASPHLQSIFLRWARTARYRRHSTLRGTRSASTAHCYCYLEHKSTLCHRIQFKMTAQLAGLFKMPGILVAVLSKLRCKMVPAGLLFCAKPRPPLLRTPPLQLCHKLAQVLVTAAARRDIGPTPPLALPGARHVCGADVVDTSRGSAALLQSRPVIMAHGR</sequence>
<reference evidence="1" key="1">
    <citation type="journal article" date="2020" name="Cell">
        <title>Large-Scale Comparative Analyses of Tick Genomes Elucidate Their Genetic Diversity and Vector Capacities.</title>
        <authorList>
            <consortium name="Tick Genome and Microbiome Consortium (TIGMIC)"/>
            <person name="Jia N."/>
            <person name="Wang J."/>
            <person name="Shi W."/>
            <person name="Du L."/>
            <person name="Sun Y."/>
            <person name="Zhan W."/>
            <person name="Jiang J.F."/>
            <person name="Wang Q."/>
            <person name="Zhang B."/>
            <person name="Ji P."/>
            <person name="Bell-Sakyi L."/>
            <person name="Cui X.M."/>
            <person name="Yuan T.T."/>
            <person name="Jiang B.G."/>
            <person name="Yang W.F."/>
            <person name="Lam T.T."/>
            <person name="Chang Q.C."/>
            <person name="Ding S.J."/>
            <person name="Wang X.J."/>
            <person name="Zhu J.G."/>
            <person name="Ruan X.D."/>
            <person name="Zhao L."/>
            <person name="Wei J.T."/>
            <person name="Ye R.Z."/>
            <person name="Que T.C."/>
            <person name="Du C.H."/>
            <person name="Zhou Y.H."/>
            <person name="Cheng J.X."/>
            <person name="Dai P.F."/>
            <person name="Guo W.B."/>
            <person name="Han X.H."/>
            <person name="Huang E.J."/>
            <person name="Li L.F."/>
            <person name="Wei W."/>
            <person name="Gao Y.C."/>
            <person name="Liu J.Z."/>
            <person name="Shao H.Z."/>
            <person name="Wang X."/>
            <person name="Wang C.C."/>
            <person name="Yang T.C."/>
            <person name="Huo Q.B."/>
            <person name="Li W."/>
            <person name="Chen H.Y."/>
            <person name="Chen S.E."/>
            <person name="Zhou L.G."/>
            <person name="Ni X.B."/>
            <person name="Tian J.H."/>
            <person name="Sheng Y."/>
            <person name="Liu T."/>
            <person name="Pan Y.S."/>
            <person name="Xia L.Y."/>
            <person name="Li J."/>
            <person name="Zhao F."/>
            <person name="Cao W.C."/>
        </authorList>
    </citation>
    <scope>NUCLEOTIDE SEQUENCE</scope>
    <source>
        <strain evidence="1">Rmic-2018</strain>
    </source>
</reference>
<reference evidence="1" key="2">
    <citation type="submission" date="2021-09" db="EMBL/GenBank/DDBJ databases">
        <authorList>
            <person name="Jia N."/>
            <person name="Wang J."/>
            <person name="Shi W."/>
            <person name="Du L."/>
            <person name="Sun Y."/>
            <person name="Zhan W."/>
            <person name="Jiang J."/>
            <person name="Wang Q."/>
            <person name="Zhang B."/>
            <person name="Ji P."/>
            <person name="Sakyi L.B."/>
            <person name="Cui X."/>
            <person name="Yuan T."/>
            <person name="Jiang B."/>
            <person name="Yang W."/>
            <person name="Lam T.T.-Y."/>
            <person name="Chang Q."/>
            <person name="Ding S."/>
            <person name="Wang X."/>
            <person name="Zhu J."/>
            <person name="Ruan X."/>
            <person name="Zhao L."/>
            <person name="Wei J."/>
            <person name="Que T."/>
            <person name="Du C."/>
            <person name="Cheng J."/>
            <person name="Dai P."/>
            <person name="Han X."/>
            <person name="Huang E."/>
            <person name="Gao Y."/>
            <person name="Liu J."/>
            <person name="Shao H."/>
            <person name="Ye R."/>
            <person name="Li L."/>
            <person name="Wei W."/>
            <person name="Wang X."/>
            <person name="Wang C."/>
            <person name="Huo Q."/>
            <person name="Li W."/>
            <person name="Guo W."/>
            <person name="Chen H."/>
            <person name="Chen S."/>
            <person name="Zhou L."/>
            <person name="Zhou L."/>
            <person name="Ni X."/>
            <person name="Tian J."/>
            <person name="Zhou Y."/>
            <person name="Sheng Y."/>
            <person name="Liu T."/>
            <person name="Pan Y."/>
            <person name="Xia L."/>
            <person name="Li J."/>
            <person name="Zhao F."/>
            <person name="Cao W."/>
        </authorList>
    </citation>
    <scope>NUCLEOTIDE SEQUENCE</scope>
    <source>
        <strain evidence="1">Rmic-2018</strain>
        <tissue evidence="1">Larvae</tissue>
    </source>
</reference>
<organism evidence="1 2">
    <name type="scientific">Rhipicephalus microplus</name>
    <name type="common">Cattle tick</name>
    <name type="synonym">Boophilus microplus</name>
    <dbReference type="NCBI Taxonomy" id="6941"/>
    <lineage>
        <taxon>Eukaryota</taxon>
        <taxon>Metazoa</taxon>
        <taxon>Ecdysozoa</taxon>
        <taxon>Arthropoda</taxon>
        <taxon>Chelicerata</taxon>
        <taxon>Arachnida</taxon>
        <taxon>Acari</taxon>
        <taxon>Parasitiformes</taxon>
        <taxon>Ixodida</taxon>
        <taxon>Ixodoidea</taxon>
        <taxon>Ixodidae</taxon>
        <taxon>Rhipicephalinae</taxon>
        <taxon>Rhipicephalus</taxon>
        <taxon>Boophilus</taxon>
    </lineage>
</organism>
<dbReference type="AlphaFoldDB" id="A0A9J6E747"/>
<keyword evidence="2" id="KW-1185">Reference proteome</keyword>
<accession>A0A9J6E747</accession>
<dbReference type="Proteomes" id="UP000821866">
    <property type="component" value="Chromosome 3"/>
</dbReference>
<name>A0A9J6E747_RHIMP</name>
<evidence type="ECO:0000313" key="2">
    <source>
        <dbReference type="Proteomes" id="UP000821866"/>
    </source>
</evidence>
<protein>
    <submittedName>
        <fullName evidence="1">Uncharacterized protein</fullName>
    </submittedName>
</protein>
<evidence type="ECO:0000313" key="1">
    <source>
        <dbReference type="EMBL" id="KAH8030150.1"/>
    </source>
</evidence>
<gene>
    <name evidence="1" type="ORF">HPB51_006582</name>
</gene>
<comment type="caution">
    <text evidence="1">The sequence shown here is derived from an EMBL/GenBank/DDBJ whole genome shotgun (WGS) entry which is preliminary data.</text>
</comment>